<evidence type="ECO:0000313" key="3">
    <source>
        <dbReference type="EMBL" id="KAK4103804.1"/>
    </source>
</evidence>
<dbReference type="Pfam" id="PF05630">
    <property type="entry name" value="NPP1"/>
    <property type="match status" value="1"/>
</dbReference>
<accession>A0AAN6Q7U1</accession>
<feature type="domain" description="Aminoglycoside phosphotransferase" evidence="2">
    <location>
        <begin position="338"/>
        <end position="512"/>
    </location>
</feature>
<sequence length="547" mass="62710">MPALHKVAATAALVLSLPSLAAVIQRPGNETIRILNDRAAEPPRPVADGIDWAYDFEVKFQPLVDFDTDSCYNVPAMDNHNRASEGLNPDYDSDVSTCRPRSALDRGGSNVYVRGRCNRGWCAFVYAYYFRMDFAWSWPLDIWNHRHDWEHVVVWAKLGQPRSVSVSCHGGYESLVAGNDELRFGQTPSEFPYYVTTLKPAATHPKVVYHKDGVRTHCFRFANKADDYEGPENDRGVWIRSGLVSMLMMPTEWWDKFRSHDWGSAHLAWANEDDFAGHLIETMPQEARDDEFDCAYDETPELKDKPHFEHRQLAWQFGSTVIQIQPGIVLKKGAKVRPSEEKAMRLVKKHLPQLPVPSIYATLYKFDAGKPYYGELKMDFMPGRSLKSIWAELDDATKDRICHDIWDLAATIRAGIPRPPDLAPGLYRNIDGSPSRDLLLGDNNDIAPVEMDDDELRDRIYSRYVAHNGLSYKDGKDVFGLLPRSDKSVFAHGDLAPRNLIVDEQCRITAMMKWYDTPEIEWQKWMTKTRPERWDITGIQKARRILF</sequence>
<evidence type="ECO:0000256" key="1">
    <source>
        <dbReference type="SAM" id="SignalP"/>
    </source>
</evidence>
<dbReference type="PANTHER" id="PTHR33657:SF6">
    <property type="entry name" value="SECRETED PROTEIN"/>
    <property type="match status" value="1"/>
</dbReference>
<evidence type="ECO:0000259" key="2">
    <source>
        <dbReference type="Pfam" id="PF01636"/>
    </source>
</evidence>
<dbReference type="InterPro" id="IPR011009">
    <property type="entry name" value="Kinase-like_dom_sf"/>
</dbReference>
<dbReference type="SUPFAM" id="SSF56112">
    <property type="entry name" value="Protein kinase-like (PK-like)"/>
    <property type="match status" value="1"/>
</dbReference>
<protein>
    <recommendedName>
        <fullName evidence="2">Aminoglycoside phosphotransferase domain-containing protein</fullName>
    </recommendedName>
</protein>
<keyword evidence="1" id="KW-0732">Signal</keyword>
<name>A0AAN6Q7U1_9PEZI</name>
<dbReference type="PANTHER" id="PTHR33657">
    <property type="entry name" value="DOMAIN PROTEIN, PUTATIVE (AFU_ORTHOLOGUE AFUA_5G00600)-RELATED"/>
    <property type="match status" value="1"/>
</dbReference>
<organism evidence="3 4">
    <name type="scientific">Parathielavia hyrcaniae</name>
    <dbReference type="NCBI Taxonomy" id="113614"/>
    <lineage>
        <taxon>Eukaryota</taxon>
        <taxon>Fungi</taxon>
        <taxon>Dikarya</taxon>
        <taxon>Ascomycota</taxon>
        <taxon>Pezizomycotina</taxon>
        <taxon>Sordariomycetes</taxon>
        <taxon>Sordariomycetidae</taxon>
        <taxon>Sordariales</taxon>
        <taxon>Chaetomiaceae</taxon>
        <taxon>Parathielavia</taxon>
    </lineage>
</organism>
<gene>
    <name evidence="3" type="ORF">N658DRAFT_557565</name>
</gene>
<dbReference type="Pfam" id="PF01636">
    <property type="entry name" value="APH"/>
    <property type="match status" value="1"/>
</dbReference>
<dbReference type="AlphaFoldDB" id="A0AAN6Q7U1"/>
<reference evidence="3" key="2">
    <citation type="submission" date="2023-05" db="EMBL/GenBank/DDBJ databases">
        <authorList>
            <consortium name="Lawrence Berkeley National Laboratory"/>
            <person name="Steindorff A."/>
            <person name="Hensen N."/>
            <person name="Bonometti L."/>
            <person name="Westerberg I."/>
            <person name="Brannstrom I.O."/>
            <person name="Guillou S."/>
            <person name="Cros-Aarteil S."/>
            <person name="Calhoun S."/>
            <person name="Haridas S."/>
            <person name="Kuo A."/>
            <person name="Mondo S."/>
            <person name="Pangilinan J."/>
            <person name="Riley R."/>
            <person name="Labutti K."/>
            <person name="Andreopoulos B."/>
            <person name="Lipzen A."/>
            <person name="Chen C."/>
            <person name="Yanf M."/>
            <person name="Daum C."/>
            <person name="Ng V."/>
            <person name="Clum A."/>
            <person name="Ohm R."/>
            <person name="Martin F."/>
            <person name="Silar P."/>
            <person name="Natvig D."/>
            <person name="Lalanne C."/>
            <person name="Gautier V."/>
            <person name="Ament-Velasquez S.L."/>
            <person name="Kruys A."/>
            <person name="Hutchinson M.I."/>
            <person name="Powell A.J."/>
            <person name="Barry K."/>
            <person name="Miller A.N."/>
            <person name="Grigoriev I.V."/>
            <person name="Debuchy R."/>
            <person name="Gladieux P."/>
            <person name="Thoren M.H."/>
            <person name="Johannesson H."/>
        </authorList>
    </citation>
    <scope>NUCLEOTIDE SEQUENCE</scope>
    <source>
        <strain evidence="3">CBS 757.83</strain>
    </source>
</reference>
<evidence type="ECO:0000313" key="4">
    <source>
        <dbReference type="Proteomes" id="UP001305647"/>
    </source>
</evidence>
<reference evidence="3" key="1">
    <citation type="journal article" date="2023" name="Mol. Phylogenet. Evol.">
        <title>Genome-scale phylogeny and comparative genomics of the fungal order Sordariales.</title>
        <authorList>
            <person name="Hensen N."/>
            <person name="Bonometti L."/>
            <person name="Westerberg I."/>
            <person name="Brannstrom I.O."/>
            <person name="Guillou S."/>
            <person name="Cros-Aarteil S."/>
            <person name="Calhoun S."/>
            <person name="Haridas S."/>
            <person name="Kuo A."/>
            <person name="Mondo S."/>
            <person name="Pangilinan J."/>
            <person name="Riley R."/>
            <person name="LaButti K."/>
            <person name="Andreopoulos B."/>
            <person name="Lipzen A."/>
            <person name="Chen C."/>
            <person name="Yan M."/>
            <person name="Daum C."/>
            <person name="Ng V."/>
            <person name="Clum A."/>
            <person name="Steindorff A."/>
            <person name="Ohm R.A."/>
            <person name="Martin F."/>
            <person name="Silar P."/>
            <person name="Natvig D.O."/>
            <person name="Lalanne C."/>
            <person name="Gautier V."/>
            <person name="Ament-Velasquez S.L."/>
            <person name="Kruys A."/>
            <person name="Hutchinson M.I."/>
            <person name="Powell A.J."/>
            <person name="Barry K."/>
            <person name="Miller A.N."/>
            <person name="Grigoriev I.V."/>
            <person name="Debuchy R."/>
            <person name="Gladieux P."/>
            <person name="Hiltunen Thoren M."/>
            <person name="Johannesson H."/>
        </authorList>
    </citation>
    <scope>NUCLEOTIDE SEQUENCE</scope>
    <source>
        <strain evidence="3">CBS 757.83</strain>
    </source>
</reference>
<dbReference type="Proteomes" id="UP001305647">
    <property type="component" value="Unassembled WGS sequence"/>
</dbReference>
<dbReference type="InterPro" id="IPR002575">
    <property type="entry name" value="Aminoglycoside_PTrfase"/>
</dbReference>
<dbReference type="EMBL" id="MU863628">
    <property type="protein sequence ID" value="KAK4103804.1"/>
    <property type="molecule type" value="Genomic_DNA"/>
</dbReference>
<keyword evidence="4" id="KW-1185">Reference proteome</keyword>
<feature type="chain" id="PRO_5042943474" description="Aminoglycoside phosphotransferase domain-containing protein" evidence="1">
    <location>
        <begin position="22"/>
        <end position="547"/>
    </location>
</feature>
<feature type="signal peptide" evidence="1">
    <location>
        <begin position="1"/>
        <end position="21"/>
    </location>
</feature>
<comment type="caution">
    <text evidence="3">The sequence shown here is derived from an EMBL/GenBank/DDBJ whole genome shotgun (WGS) entry which is preliminary data.</text>
</comment>
<dbReference type="InterPro" id="IPR008701">
    <property type="entry name" value="NPP1"/>
</dbReference>
<proteinExistence type="predicted"/>